<proteinExistence type="predicted"/>
<dbReference type="Proteomes" id="UP000014605">
    <property type="component" value="Unassembled WGS sequence"/>
</dbReference>
<evidence type="ECO:0000313" key="1">
    <source>
        <dbReference type="EMBL" id="EPF46441.1"/>
    </source>
</evidence>
<reference evidence="1 2" key="1">
    <citation type="submission" date="2013-04" db="EMBL/GenBank/DDBJ databases">
        <title>The Genome Sequence of Treponema vincentii F0403.</title>
        <authorList>
            <consortium name="The Broad Institute Genomics Platform"/>
            <person name="Earl A."/>
            <person name="Ward D."/>
            <person name="Feldgarden M."/>
            <person name="Gevers D."/>
            <person name="Leonetti C."/>
            <person name="Izard J."/>
            <person name="Walker B."/>
            <person name="Young S."/>
            <person name="Zeng Q."/>
            <person name="Gargeya S."/>
            <person name="Fitzgerald M."/>
            <person name="Haas B."/>
            <person name="Abouelleil A."/>
            <person name="Allen A.W."/>
            <person name="Alvarado L."/>
            <person name="Arachchi H.M."/>
            <person name="Berlin A.M."/>
            <person name="Chapman S.B."/>
            <person name="Gainer-Dewar J."/>
            <person name="Goldberg J."/>
            <person name="Griggs A."/>
            <person name="Gujja S."/>
            <person name="Hansen M."/>
            <person name="Howarth C."/>
            <person name="Imamovic A."/>
            <person name="Ireland A."/>
            <person name="Larimer J."/>
            <person name="McCowan C."/>
            <person name="Murphy C."/>
            <person name="Pearson M."/>
            <person name="Poon T.W."/>
            <person name="Priest M."/>
            <person name="Roberts A."/>
            <person name="Saif S."/>
            <person name="Shea T."/>
            <person name="Sisk P."/>
            <person name="Sykes S."/>
            <person name="Wortman J."/>
            <person name="Nusbaum C."/>
            <person name="Birren B."/>
        </authorList>
    </citation>
    <scope>NUCLEOTIDE SEQUENCE [LARGE SCALE GENOMIC DNA]</scope>
    <source>
        <strain evidence="1 2">F0403</strain>
    </source>
</reference>
<accession>S3LAC4</accession>
<dbReference type="GeneID" id="301462085"/>
<dbReference type="EMBL" id="ATFC01000009">
    <property type="protein sequence ID" value="EPF46441.1"/>
    <property type="molecule type" value="Genomic_DNA"/>
</dbReference>
<evidence type="ECO:0000313" key="2">
    <source>
        <dbReference type="Proteomes" id="UP000014605"/>
    </source>
</evidence>
<dbReference type="PATRIC" id="fig|1125702.3.peg.2021"/>
<keyword evidence="2" id="KW-1185">Reference proteome</keyword>
<dbReference type="AlphaFoldDB" id="S3LAC4"/>
<gene>
    <name evidence="1" type="ORF">HMPREF1222_01963</name>
</gene>
<sequence length="109" mass="12659">MMKELLFDVRRAAAGEYEQVNKQHLLFHSLHEVYGILAEEITEAKEAFAETERMFDRFFMCMRKDNYSSANENLEYIKENALNCAAEMIQVAVMAQKSIDSNAVKEKIK</sequence>
<dbReference type="HOGENOM" id="CLU_2182809_0_0_12"/>
<dbReference type="RefSeq" id="WP_016519248.1">
    <property type="nucleotide sequence ID" value="NZ_KE332512.1"/>
</dbReference>
<organism evidence="1 2">
    <name type="scientific">Treponema vincentii F0403</name>
    <dbReference type="NCBI Taxonomy" id="1125702"/>
    <lineage>
        <taxon>Bacteria</taxon>
        <taxon>Pseudomonadati</taxon>
        <taxon>Spirochaetota</taxon>
        <taxon>Spirochaetia</taxon>
        <taxon>Spirochaetales</taxon>
        <taxon>Treponemataceae</taxon>
        <taxon>Treponema</taxon>
    </lineage>
</organism>
<name>S3LAC4_9SPIR</name>
<protein>
    <submittedName>
        <fullName evidence="1">Uncharacterized protein</fullName>
    </submittedName>
</protein>
<comment type="caution">
    <text evidence="1">The sequence shown here is derived from an EMBL/GenBank/DDBJ whole genome shotgun (WGS) entry which is preliminary data.</text>
</comment>